<evidence type="ECO:0000256" key="2">
    <source>
        <dbReference type="SAM" id="SignalP"/>
    </source>
</evidence>
<dbReference type="PANTHER" id="PTHR24032">
    <property type="entry name" value="EGF-LIKE DOMAIN-CONTAINING PROTEIN-RELATED-RELATED"/>
    <property type="match status" value="1"/>
</dbReference>
<gene>
    <name evidence="4" type="ORF">DFA_03819</name>
</gene>
<evidence type="ECO:0000259" key="3">
    <source>
        <dbReference type="Pfam" id="PF22933"/>
    </source>
</evidence>
<feature type="transmembrane region" description="Helical" evidence="1">
    <location>
        <begin position="1006"/>
        <end position="1030"/>
    </location>
</feature>
<dbReference type="EMBL" id="GL883018">
    <property type="protein sequence ID" value="EGG18325.1"/>
    <property type="molecule type" value="Genomic_DNA"/>
</dbReference>
<accession>F4Q0H4</accession>
<dbReference type="OMA" id="CANIYIN"/>
<dbReference type="GeneID" id="14870752"/>
<reference evidence="5" key="1">
    <citation type="journal article" date="2011" name="Genome Res.">
        <title>Phylogeny-wide analysis of social amoeba genomes highlights ancient origins for complex intercellular communication.</title>
        <authorList>
            <person name="Heidel A.J."/>
            <person name="Lawal H.M."/>
            <person name="Felder M."/>
            <person name="Schilde C."/>
            <person name="Helps N.R."/>
            <person name="Tunggal B."/>
            <person name="Rivero F."/>
            <person name="John U."/>
            <person name="Schleicher M."/>
            <person name="Eichinger L."/>
            <person name="Platzer M."/>
            <person name="Noegel A.A."/>
            <person name="Schaap P."/>
            <person name="Gloeckner G."/>
        </authorList>
    </citation>
    <scope>NUCLEOTIDE SEQUENCE [LARGE SCALE GENOMIC DNA]</scope>
    <source>
        <strain evidence="5">SH3</strain>
    </source>
</reference>
<dbReference type="KEGG" id="dfa:DFA_03819"/>
<dbReference type="AlphaFoldDB" id="F4Q0H4"/>
<sequence>MIRWSTFVVLCSTTIAILLSLILNTLCVNAQTTPLSALELNSCYWLNRQYGLGLVESEQDVCGSGYFNCSVIGNQYYITTILIEPSTYVTPSSQPNSILVFVFPQLTSFQVEPISVTDVNQNILDRLKSLPNLSLITIDGDDSLVIVPEDFPTGMPLLNRVNLYNNPLLSIPTYFNNSNLDYFSVYTPTVQTMKLDDTLNLPLLSHIDMDFNPLLEQTYVISPTSLPKLQYLSLYSKGAALVNVQIKNRITDIIKLDSDNNGYILNIDQPDAVVEILLAGRGSNFFPTDLGLFTSITKFSLKKSELTDYPIVTGFPTTLTNLNFSGSLFKSIPDVILPRGLRELGLPSNLIDQPIQWTVFSDLDDGFILNVEDNPNLSGTVPESFCNHKLRSRNTSLLSLPACFMCYIGDPDIITTSVPAPTSCDLTFNTTDLVTIFNKTTIGGYALGWGNSESGLEVIKPNEVLLYTSTDPVVGPKKTINLSFNAKIPLLTFPFTVIEAGITLSGSNAFTVNTQGILLNIGATVFNRYMPHNFKLLGHPNTVCTFVNITTDGNAHCQIKGIIPNGPLTVNISNPYYNANALLSINLVPRDICTFETSQCAGNGNCDDGGLCVCNKPTFYNNCSKPYPVASSGSVEGSNQTLISLFGDFGIFGQQNPSVLINGTMSCTVTSKSQSWINCTLASTPTTFGYAYVNVTVDSLPFNSPAKVLYFVPPPPPATNLLQKCIDDTRNCYGHGQCQDNGKCICQLNYNPDDFCYTQFANASIDVNTTSPTTSFDVNGVDFSFEIIAIQEIDMEGGILKELLTESWNANITSNTTLTTAIYALNITDTDKETMLLGNTDISAVISFSSQARVIRFGNQDLNIGANSIKLSVNITNWQYSSNLATLRVVFQTIVNEEQLIQVDCQDKEVESFTNNEISSSLQYLRVVKDNVQFNGRFIDYVLSDGHQAISTTYLINQTSLGQGQSLAVLGITMPLCAECILDPDFTPLLIDKGDDQCDQTDSKTWRIIVGAVVGGVGLVSLSVGAVIVIKKKRNSDRSSKEMKRKLDRFA</sequence>
<dbReference type="InterPro" id="IPR053331">
    <property type="entry name" value="EGF-like_comC"/>
</dbReference>
<evidence type="ECO:0000256" key="1">
    <source>
        <dbReference type="SAM" id="Phobius"/>
    </source>
</evidence>
<keyword evidence="1" id="KW-0812">Transmembrane</keyword>
<evidence type="ECO:0000313" key="4">
    <source>
        <dbReference type="EMBL" id="EGG18325.1"/>
    </source>
</evidence>
<dbReference type="InterPro" id="IPR054484">
    <property type="entry name" value="ComC_SSD"/>
</dbReference>
<feature type="signal peptide" evidence="2">
    <location>
        <begin position="1"/>
        <end position="30"/>
    </location>
</feature>
<dbReference type="RefSeq" id="XP_004366229.1">
    <property type="nucleotide sequence ID" value="XM_004366172.1"/>
</dbReference>
<keyword evidence="1" id="KW-1133">Transmembrane helix</keyword>
<dbReference type="SUPFAM" id="SSF52058">
    <property type="entry name" value="L domain-like"/>
    <property type="match status" value="1"/>
</dbReference>
<dbReference type="Pfam" id="PF22933">
    <property type="entry name" value="ComC_SSD"/>
    <property type="match status" value="1"/>
</dbReference>
<keyword evidence="5" id="KW-1185">Reference proteome</keyword>
<protein>
    <submittedName>
        <fullName evidence="4">Notch-like protein</fullName>
    </submittedName>
</protein>
<name>F4Q0H4_CACFS</name>
<dbReference type="Proteomes" id="UP000007797">
    <property type="component" value="Unassembled WGS sequence"/>
</dbReference>
<organism evidence="4 5">
    <name type="scientific">Cavenderia fasciculata</name>
    <name type="common">Slime mold</name>
    <name type="synonym">Dictyostelium fasciculatum</name>
    <dbReference type="NCBI Taxonomy" id="261658"/>
    <lineage>
        <taxon>Eukaryota</taxon>
        <taxon>Amoebozoa</taxon>
        <taxon>Evosea</taxon>
        <taxon>Eumycetozoa</taxon>
        <taxon>Dictyostelia</taxon>
        <taxon>Acytosteliales</taxon>
        <taxon>Cavenderiaceae</taxon>
        <taxon>Cavenderia</taxon>
    </lineage>
</organism>
<dbReference type="InterPro" id="IPR032675">
    <property type="entry name" value="LRR_dom_sf"/>
</dbReference>
<feature type="domain" description="ComC supersandwich" evidence="3">
    <location>
        <begin position="761"/>
        <end position="987"/>
    </location>
</feature>
<evidence type="ECO:0000313" key="5">
    <source>
        <dbReference type="Proteomes" id="UP000007797"/>
    </source>
</evidence>
<keyword evidence="2" id="KW-0732">Signal</keyword>
<dbReference type="Gene3D" id="3.80.10.10">
    <property type="entry name" value="Ribonuclease Inhibitor"/>
    <property type="match status" value="2"/>
</dbReference>
<dbReference type="PANTHER" id="PTHR24032:SF16">
    <property type="entry name" value="EGF-LIKE DOMAIN-CONTAINING PROTEIN"/>
    <property type="match status" value="1"/>
</dbReference>
<keyword evidence="1" id="KW-0472">Membrane</keyword>
<dbReference type="OrthoDB" id="1394818at2759"/>
<proteinExistence type="predicted"/>
<feature type="chain" id="PRO_5003315981" evidence="2">
    <location>
        <begin position="31"/>
        <end position="1051"/>
    </location>
</feature>